<evidence type="ECO:0000313" key="15">
    <source>
        <dbReference type="Proteomes" id="UP000033115"/>
    </source>
</evidence>
<dbReference type="GO" id="GO:0004359">
    <property type="term" value="F:glutaminase activity"/>
    <property type="evidence" value="ECO:0007669"/>
    <property type="project" value="UniProtKB-EC"/>
</dbReference>
<dbReference type="Proteomes" id="UP000033115">
    <property type="component" value="Chromosome"/>
</dbReference>
<keyword evidence="5 11" id="KW-0378">Hydrolase</keyword>
<evidence type="ECO:0000313" key="14">
    <source>
        <dbReference type="EMBL" id="AKA70030.1"/>
    </source>
</evidence>
<proteinExistence type="inferred from homology"/>
<dbReference type="NCBIfam" id="TIGR01855">
    <property type="entry name" value="IMP_synth_hisH"/>
    <property type="match status" value="1"/>
</dbReference>
<dbReference type="GO" id="GO:0005737">
    <property type="term" value="C:cytoplasm"/>
    <property type="evidence" value="ECO:0007669"/>
    <property type="project" value="UniProtKB-SubCell"/>
</dbReference>
<keyword evidence="3 11" id="KW-0963">Cytoplasm</keyword>
<feature type="active site" description="Nucleophile" evidence="11 12">
    <location>
        <position position="79"/>
    </location>
</feature>
<dbReference type="PANTHER" id="PTHR42701:SF1">
    <property type="entry name" value="IMIDAZOLE GLYCEROL PHOSPHATE SYNTHASE SUBUNIT HISH"/>
    <property type="match status" value="1"/>
</dbReference>
<dbReference type="PANTHER" id="PTHR42701">
    <property type="entry name" value="IMIDAZOLE GLYCEROL PHOSPHATE SYNTHASE SUBUNIT HISH"/>
    <property type="match status" value="1"/>
</dbReference>
<dbReference type="GO" id="GO:0000107">
    <property type="term" value="F:imidazoleglycerol-phosphate synthase activity"/>
    <property type="evidence" value="ECO:0007669"/>
    <property type="project" value="UniProtKB-UniRule"/>
</dbReference>
<dbReference type="HAMAP" id="MF_00278">
    <property type="entry name" value="HisH"/>
    <property type="match status" value="1"/>
</dbReference>
<dbReference type="Pfam" id="PF00117">
    <property type="entry name" value="GATase"/>
    <property type="match status" value="1"/>
</dbReference>
<reference evidence="14 15" key="1">
    <citation type="journal article" date="2015" name="J. Biotechnol.">
        <title>Complete genome sequence of a malodorant-producing acetogen, Clostridium scatologenes ATCC 25775(T).</title>
        <authorList>
            <person name="Zhu Z."/>
            <person name="Guo T."/>
            <person name="Zheng H."/>
            <person name="Song T."/>
            <person name="Ouyang P."/>
            <person name="Xie J."/>
        </authorList>
    </citation>
    <scope>NUCLEOTIDE SEQUENCE [LARGE SCALE GENOMIC DNA]</scope>
    <source>
        <strain evidence="14 15">ATCC 25775</strain>
    </source>
</reference>
<dbReference type="EC" id="3.5.1.2" evidence="11"/>
<comment type="pathway">
    <text evidence="1 11">Amino-acid biosynthesis; L-histidine biosynthesis; L-histidine from 5-phospho-alpha-D-ribose 1-diphosphate: step 5/9.</text>
</comment>
<dbReference type="GO" id="GO:0016829">
    <property type="term" value="F:lyase activity"/>
    <property type="evidence" value="ECO:0007669"/>
    <property type="project" value="UniProtKB-KW"/>
</dbReference>
<protein>
    <recommendedName>
        <fullName evidence="11">Imidazole glycerol phosphate synthase subunit HisH</fullName>
        <ecNumber evidence="11">4.3.2.10</ecNumber>
    </recommendedName>
    <alternativeName>
        <fullName evidence="11">IGP synthase glutaminase subunit</fullName>
        <ecNumber evidence="11">3.5.1.2</ecNumber>
    </alternativeName>
    <alternativeName>
        <fullName evidence="11">IGP synthase subunit HisH</fullName>
    </alternativeName>
    <alternativeName>
        <fullName evidence="11">ImGP synthase subunit HisH</fullName>
        <shortName evidence="11">IGPS subunit HisH</shortName>
    </alternativeName>
</protein>
<keyword evidence="15" id="KW-1185">Reference proteome</keyword>
<keyword evidence="8 11" id="KW-0456">Lyase</keyword>
<evidence type="ECO:0000256" key="9">
    <source>
        <dbReference type="ARBA" id="ARBA00047838"/>
    </source>
</evidence>
<evidence type="ECO:0000256" key="7">
    <source>
        <dbReference type="ARBA" id="ARBA00023102"/>
    </source>
</evidence>
<dbReference type="CDD" id="cd01748">
    <property type="entry name" value="GATase1_IGP_Synthase"/>
    <property type="match status" value="1"/>
</dbReference>
<dbReference type="FunFam" id="3.40.50.880:FF:000028">
    <property type="entry name" value="Imidazole glycerol phosphate synthase subunit HisH"/>
    <property type="match status" value="1"/>
</dbReference>
<comment type="subcellular location">
    <subcellularLocation>
        <location evidence="11">Cytoplasm</location>
    </subcellularLocation>
</comment>
<dbReference type="STRING" id="1548.CSCA_2905"/>
<evidence type="ECO:0000256" key="6">
    <source>
        <dbReference type="ARBA" id="ARBA00022962"/>
    </source>
</evidence>
<evidence type="ECO:0000256" key="3">
    <source>
        <dbReference type="ARBA" id="ARBA00022490"/>
    </source>
</evidence>
<evidence type="ECO:0000256" key="5">
    <source>
        <dbReference type="ARBA" id="ARBA00022801"/>
    </source>
</evidence>
<dbReference type="SUPFAM" id="SSF52317">
    <property type="entry name" value="Class I glutamine amidotransferase-like"/>
    <property type="match status" value="1"/>
</dbReference>
<dbReference type="UniPathway" id="UPA00031">
    <property type="reaction ID" value="UER00010"/>
</dbReference>
<dbReference type="Gene3D" id="3.40.50.880">
    <property type="match status" value="1"/>
</dbReference>
<keyword evidence="4 11" id="KW-0028">Amino-acid biosynthesis</keyword>
<dbReference type="AlphaFoldDB" id="A0A0E3K0U7"/>
<dbReference type="HOGENOM" id="CLU_071837_2_2_9"/>
<evidence type="ECO:0000256" key="12">
    <source>
        <dbReference type="PIRSR" id="PIRSR000495-1"/>
    </source>
</evidence>
<comment type="function">
    <text evidence="11">IGPS catalyzes the conversion of PRFAR and glutamine to IGP, AICAR and glutamate. The HisH subunit catalyzes the hydrolysis of glutamine to glutamate and ammonia as part of the synthesis of IGP and AICAR. The resulting ammonia molecule is channeled to the active site of HisF.</text>
</comment>
<evidence type="ECO:0000256" key="11">
    <source>
        <dbReference type="HAMAP-Rule" id="MF_00278"/>
    </source>
</evidence>
<evidence type="ECO:0000256" key="8">
    <source>
        <dbReference type="ARBA" id="ARBA00023239"/>
    </source>
</evidence>
<dbReference type="InterPro" id="IPR029062">
    <property type="entry name" value="Class_I_gatase-like"/>
</dbReference>
<comment type="catalytic activity">
    <reaction evidence="10 11">
        <text>L-glutamine + H2O = L-glutamate + NH4(+)</text>
        <dbReference type="Rhea" id="RHEA:15889"/>
        <dbReference type="ChEBI" id="CHEBI:15377"/>
        <dbReference type="ChEBI" id="CHEBI:28938"/>
        <dbReference type="ChEBI" id="CHEBI:29985"/>
        <dbReference type="ChEBI" id="CHEBI:58359"/>
        <dbReference type="EC" id="3.5.1.2"/>
    </reaction>
</comment>
<comment type="catalytic activity">
    <reaction evidence="9 11">
        <text>5-[(5-phospho-1-deoxy-D-ribulos-1-ylimino)methylamino]-1-(5-phospho-beta-D-ribosyl)imidazole-4-carboxamide + L-glutamine = D-erythro-1-(imidazol-4-yl)glycerol 3-phosphate + 5-amino-1-(5-phospho-beta-D-ribosyl)imidazole-4-carboxamide + L-glutamate + H(+)</text>
        <dbReference type="Rhea" id="RHEA:24793"/>
        <dbReference type="ChEBI" id="CHEBI:15378"/>
        <dbReference type="ChEBI" id="CHEBI:29985"/>
        <dbReference type="ChEBI" id="CHEBI:58278"/>
        <dbReference type="ChEBI" id="CHEBI:58359"/>
        <dbReference type="ChEBI" id="CHEBI:58475"/>
        <dbReference type="ChEBI" id="CHEBI:58525"/>
        <dbReference type="EC" id="4.3.2.10"/>
    </reaction>
</comment>
<dbReference type="GO" id="GO:0000105">
    <property type="term" value="P:L-histidine biosynthetic process"/>
    <property type="evidence" value="ECO:0007669"/>
    <property type="project" value="UniProtKB-UniRule"/>
</dbReference>
<keyword evidence="6 11" id="KW-0315">Glutamine amidotransferase</keyword>
<evidence type="ECO:0000256" key="2">
    <source>
        <dbReference type="ARBA" id="ARBA00011152"/>
    </source>
</evidence>
<dbReference type="KEGG" id="csq:CSCA_2905"/>
<name>A0A0E3K0U7_CLOSL</name>
<dbReference type="PROSITE" id="PS51273">
    <property type="entry name" value="GATASE_TYPE_1"/>
    <property type="match status" value="1"/>
</dbReference>
<dbReference type="PIRSF" id="PIRSF000495">
    <property type="entry name" value="Amidotransf_hisH"/>
    <property type="match status" value="1"/>
</dbReference>
<dbReference type="InterPro" id="IPR010139">
    <property type="entry name" value="Imidazole-glycPsynth_HisH"/>
</dbReference>
<keyword evidence="7 11" id="KW-0368">Histidine biosynthesis</keyword>
<evidence type="ECO:0000256" key="4">
    <source>
        <dbReference type="ARBA" id="ARBA00022605"/>
    </source>
</evidence>
<evidence type="ECO:0000256" key="1">
    <source>
        <dbReference type="ARBA" id="ARBA00005091"/>
    </source>
</evidence>
<dbReference type="InterPro" id="IPR017926">
    <property type="entry name" value="GATASE"/>
</dbReference>
<evidence type="ECO:0000256" key="10">
    <source>
        <dbReference type="ARBA" id="ARBA00049534"/>
    </source>
</evidence>
<feature type="domain" description="Glutamine amidotransferase" evidence="13">
    <location>
        <begin position="4"/>
        <end position="196"/>
    </location>
</feature>
<feature type="active site" evidence="11 12">
    <location>
        <position position="183"/>
    </location>
</feature>
<comment type="subunit">
    <text evidence="2 11">Heterodimer of HisH and HisF.</text>
</comment>
<evidence type="ECO:0000259" key="13">
    <source>
        <dbReference type="Pfam" id="PF00117"/>
    </source>
</evidence>
<organism evidence="14 15">
    <name type="scientific">Clostridium scatologenes</name>
    <dbReference type="NCBI Taxonomy" id="1548"/>
    <lineage>
        <taxon>Bacteria</taxon>
        <taxon>Bacillati</taxon>
        <taxon>Bacillota</taxon>
        <taxon>Clostridia</taxon>
        <taxon>Eubacteriales</taxon>
        <taxon>Clostridiaceae</taxon>
        <taxon>Clostridium</taxon>
    </lineage>
</organism>
<feature type="active site" evidence="11 12">
    <location>
        <position position="181"/>
    </location>
</feature>
<dbReference type="EC" id="4.3.2.10" evidence="11"/>
<sequence>MISIIDYGMGNLRSVQKALEYIGEKAVITSNIEEILKSDGVILPGVGAFPDAMENLKEKSLDNALKEVVNKGIPTLGICLGMQLLFSKGEEVRECDGLGFFKGTIKKMYGDIKIPHMGWNSLKMEKQCALLKGINEESYVYFVHSFYAEIEEKNILKATTKYGIDVPAVVNKGNLFGAQFHPEKSGDVGIKILKNFASLI</sequence>
<keyword evidence="14" id="KW-0808">Transferase</keyword>
<gene>
    <name evidence="11" type="primary">hisH</name>
    <name evidence="14" type="ORF">CSCA_2905</name>
</gene>
<accession>A0A0E3K0U7</accession>
<dbReference type="EMBL" id="CP009933">
    <property type="protein sequence ID" value="AKA70030.1"/>
    <property type="molecule type" value="Genomic_DNA"/>
</dbReference>